<dbReference type="EnsemblMetazoa" id="CLYHEMT011758.1">
    <property type="protein sequence ID" value="CLYHEMP011758.1"/>
    <property type="gene ID" value="CLYHEMG011758"/>
</dbReference>
<dbReference type="RefSeq" id="XP_066929163.1">
    <property type="nucleotide sequence ID" value="XM_067073062.1"/>
</dbReference>
<protein>
    <recommendedName>
        <fullName evidence="12">Nuclear-interacting partner of ALK</fullName>
    </recommendedName>
</protein>
<evidence type="ECO:0000259" key="9">
    <source>
        <dbReference type="Pfam" id="PF08600"/>
    </source>
</evidence>
<keyword evidence="2" id="KW-0479">Metal-binding</keyword>
<feature type="domain" description="NuBaID C-terminal" evidence="9">
    <location>
        <begin position="210"/>
        <end position="253"/>
    </location>
</feature>
<dbReference type="PANTHER" id="PTHR15835">
    <property type="entry name" value="NUCLEAR-INTERACTING PARTNER OF ALK"/>
    <property type="match status" value="1"/>
</dbReference>
<comment type="function">
    <text evidence="6">Required for proper positioning of a substantial amount of TPR at the nuclear basket (NB) through interaction with TPR.</text>
</comment>
<proteinExistence type="predicted"/>
<feature type="region of interest" description="Disordered" evidence="7">
    <location>
        <begin position="18"/>
        <end position="37"/>
    </location>
</feature>
<dbReference type="InterPro" id="IPR012935">
    <property type="entry name" value="NuBaID_N"/>
</dbReference>
<feature type="domain" description="C3HC-type" evidence="8">
    <location>
        <begin position="43"/>
        <end position="170"/>
    </location>
</feature>
<dbReference type="Pfam" id="PF08600">
    <property type="entry name" value="NuBaID_C"/>
    <property type="match status" value="2"/>
</dbReference>
<dbReference type="GO" id="GO:0008270">
    <property type="term" value="F:zinc ion binding"/>
    <property type="evidence" value="ECO:0007669"/>
    <property type="project" value="UniProtKB-KW"/>
</dbReference>
<dbReference type="OrthoDB" id="614844at2759"/>
<evidence type="ECO:0000256" key="1">
    <source>
        <dbReference type="ARBA" id="ARBA00004123"/>
    </source>
</evidence>
<feature type="compositionally biased region" description="Polar residues" evidence="7">
    <location>
        <begin position="546"/>
        <end position="557"/>
    </location>
</feature>
<evidence type="ECO:0000256" key="4">
    <source>
        <dbReference type="ARBA" id="ARBA00022833"/>
    </source>
</evidence>
<dbReference type="Pfam" id="PF07967">
    <property type="entry name" value="zf-C3HC"/>
    <property type="match status" value="1"/>
</dbReference>
<organism evidence="10 11">
    <name type="scientific">Clytia hemisphaerica</name>
    <dbReference type="NCBI Taxonomy" id="252671"/>
    <lineage>
        <taxon>Eukaryota</taxon>
        <taxon>Metazoa</taxon>
        <taxon>Cnidaria</taxon>
        <taxon>Hydrozoa</taxon>
        <taxon>Hydroidolina</taxon>
        <taxon>Leptothecata</taxon>
        <taxon>Obeliida</taxon>
        <taxon>Clytiidae</taxon>
        <taxon>Clytia</taxon>
    </lineage>
</organism>
<evidence type="ECO:0000313" key="11">
    <source>
        <dbReference type="Proteomes" id="UP000594262"/>
    </source>
</evidence>
<dbReference type="Proteomes" id="UP000594262">
    <property type="component" value="Unplaced"/>
</dbReference>
<reference evidence="10" key="1">
    <citation type="submission" date="2021-01" db="UniProtKB">
        <authorList>
            <consortium name="EnsemblMetazoa"/>
        </authorList>
    </citation>
    <scope>IDENTIFICATION</scope>
</reference>
<dbReference type="GeneID" id="136816743"/>
<feature type="compositionally biased region" description="Polar residues" evidence="7">
    <location>
        <begin position="276"/>
        <end position="295"/>
    </location>
</feature>
<comment type="subcellular location">
    <subcellularLocation>
        <location evidence="1">Nucleus</location>
    </subcellularLocation>
</comment>
<evidence type="ECO:0000256" key="2">
    <source>
        <dbReference type="ARBA" id="ARBA00022723"/>
    </source>
</evidence>
<keyword evidence="4" id="KW-0862">Zinc</keyword>
<keyword evidence="3" id="KW-0863">Zinc-finger</keyword>
<feature type="compositionally biased region" description="Basic and acidic residues" evidence="7">
    <location>
        <begin position="22"/>
        <end position="34"/>
    </location>
</feature>
<evidence type="ECO:0000256" key="7">
    <source>
        <dbReference type="SAM" id="MobiDB-lite"/>
    </source>
</evidence>
<dbReference type="AlphaFoldDB" id="A0A7M5WMM1"/>
<evidence type="ECO:0000256" key="6">
    <source>
        <dbReference type="ARBA" id="ARBA00044931"/>
    </source>
</evidence>
<dbReference type="GO" id="GO:0005634">
    <property type="term" value="C:nucleus"/>
    <property type="evidence" value="ECO:0007669"/>
    <property type="project" value="UniProtKB-SubCell"/>
</dbReference>
<feature type="region of interest" description="Disordered" evidence="7">
    <location>
        <begin position="274"/>
        <end position="295"/>
    </location>
</feature>
<sequence>MSSVQEKTKIKEIFSTLAESDASNKQEKEEKDPNIESNVSCNPQSKDLFLERVKTFTTTNWAAKPNELSPLKCAQYGWCNEELDQLRCVTCSATIFAGMPDDWDSSAYSDICNEIKDKLKIGHQKLCPWPQNPCPPSFLSLPSRSAQQWKMEIRSAFCGLLELKGNLPELNEDTVASMKSLDNSCIEKLLTNVFRHSCDTDDEVLQAKVACILAVTGWNASQPIVEDPSITCSLCGKESGLWHYKSLSSRRNAKQQKLHFESATSQQSLSEDFMSSRVSVKSENSTHSGSVTHELSKLATSSDSLAHSDLLKPAGSQESLVNLRVSDSKHMSIDHDHDDADSMGGGHYHSSHPPHSIMKSSIFSEPARIPLATPQELMKELLLSTAPGGRSHSIYSDSIFSEVGSECFEKRLEDTTEKDLELEKAITENPPSSHPNHVQQQWMKELLFMTADNTNIEATESVMSEIGSISFDRRLDSHSIAHTPRAMTPVHQTEDEDGEPVRTKRMRFQEPFEESFNMLSEHRHWCPWTNILLASPTHDDVHAPAQSDNVSSTTSGFERTPRNIFGSRTQALPGWKIVLMTIFPALGRDVSSPVSPPPPNEAWKSVRTLLGDCVSPYKPAATSSTTSSAPSSLNT</sequence>
<evidence type="ECO:0008006" key="12">
    <source>
        <dbReference type="Google" id="ProtNLM"/>
    </source>
</evidence>
<dbReference type="InterPro" id="IPR013909">
    <property type="entry name" value="NuBaID_C"/>
</dbReference>
<evidence type="ECO:0000259" key="8">
    <source>
        <dbReference type="Pfam" id="PF07967"/>
    </source>
</evidence>
<dbReference type="PANTHER" id="PTHR15835:SF6">
    <property type="entry name" value="ZINC FINGER C3HC-TYPE PROTEIN 1"/>
    <property type="match status" value="1"/>
</dbReference>
<evidence type="ECO:0000256" key="5">
    <source>
        <dbReference type="ARBA" id="ARBA00023242"/>
    </source>
</evidence>
<keyword evidence="11" id="KW-1185">Reference proteome</keyword>
<feature type="domain" description="NuBaID C-terminal" evidence="9">
    <location>
        <begin position="510"/>
        <end position="546"/>
    </location>
</feature>
<evidence type="ECO:0000256" key="3">
    <source>
        <dbReference type="ARBA" id="ARBA00022771"/>
    </source>
</evidence>
<feature type="region of interest" description="Disordered" evidence="7">
    <location>
        <begin position="540"/>
        <end position="562"/>
    </location>
</feature>
<keyword evidence="5" id="KW-0539">Nucleus</keyword>
<name>A0A7M5WMM1_9CNID</name>
<accession>A0A7M5WMM1</accession>
<evidence type="ECO:0000313" key="10">
    <source>
        <dbReference type="EnsemblMetazoa" id="CLYHEMP011758.1"/>
    </source>
</evidence>